<dbReference type="EMBL" id="LR796473">
    <property type="protein sequence ID" value="CAB4146847.1"/>
    <property type="molecule type" value="Genomic_DNA"/>
</dbReference>
<evidence type="ECO:0000313" key="3">
    <source>
        <dbReference type="EMBL" id="CAB4177668.1"/>
    </source>
</evidence>
<evidence type="ECO:0000313" key="2">
    <source>
        <dbReference type="EMBL" id="CAB4164211.1"/>
    </source>
</evidence>
<dbReference type="EMBL" id="LR797104">
    <property type="protein sequence ID" value="CAB4187674.1"/>
    <property type="molecule type" value="Genomic_DNA"/>
</dbReference>
<protein>
    <submittedName>
        <fullName evidence="4">Uncharacterized protein</fullName>
    </submittedName>
</protein>
<name>A0A6J5R7E7_9CAUD</name>
<sequence>MVAGLVDEPYLLRMQDVAQLTPRQISGIYYRPRNDKGVALPLPYAFETVAGAKARAFEILTALGMSEDEARRKVYGNAS</sequence>
<evidence type="ECO:0000313" key="4">
    <source>
        <dbReference type="EMBL" id="CAB4187674.1"/>
    </source>
</evidence>
<evidence type="ECO:0000313" key="1">
    <source>
        <dbReference type="EMBL" id="CAB4146847.1"/>
    </source>
</evidence>
<proteinExistence type="predicted"/>
<dbReference type="EMBL" id="LR796951">
    <property type="protein sequence ID" value="CAB4177668.1"/>
    <property type="molecule type" value="Genomic_DNA"/>
</dbReference>
<dbReference type="EMBL" id="LR796764">
    <property type="protein sequence ID" value="CAB4164211.1"/>
    <property type="molecule type" value="Genomic_DNA"/>
</dbReference>
<accession>A0A6J5R7E7</accession>
<gene>
    <name evidence="3" type="ORF">UFOVP1003_29</name>
    <name evidence="4" type="ORF">UFOVP1153_45</name>
    <name evidence="1" type="ORF">UFOVP493_45</name>
    <name evidence="2" type="ORF">UFOVP829_13</name>
</gene>
<organism evidence="4">
    <name type="scientific">uncultured Caudovirales phage</name>
    <dbReference type="NCBI Taxonomy" id="2100421"/>
    <lineage>
        <taxon>Viruses</taxon>
        <taxon>Duplodnaviria</taxon>
        <taxon>Heunggongvirae</taxon>
        <taxon>Uroviricota</taxon>
        <taxon>Caudoviricetes</taxon>
        <taxon>Peduoviridae</taxon>
        <taxon>Maltschvirus</taxon>
        <taxon>Maltschvirus maltsch</taxon>
    </lineage>
</organism>
<reference evidence="4" key="1">
    <citation type="submission" date="2020-05" db="EMBL/GenBank/DDBJ databases">
        <authorList>
            <person name="Chiriac C."/>
            <person name="Salcher M."/>
            <person name="Ghai R."/>
            <person name="Kavagutti S V."/>
        </authorList>
    </citation>
    <scope>NUCLEOTIDE SEQUENCE</scope>
</reference>